<dbReference type="GO" id="GO:0005344">
    <property type="term" value="F:oxygen carrier activity"/>
    <property type="evidence" value="ECO:0007669"/>
    <property type="project" value="UniProtKB-KW"/>
</dbReference>
<dbReference type="GO" id="GO:0071949">
    <property type="term" value="F:FAD binding"/>
    <property type="evidence" value="ECO:0007669"/>
    <property type="project" value="TreeGrafter"/>
</dbReference>
<gene>
    <name evidence="7" type="ORF">C8N45_102513</name>
</gene>
<dbReference type="PROSITE" id="PS01033">
    <property type="entry name" value="GLOBIN"/>
    <property type="match status" value="1"/>
</dbReference>
<comment type="caution">
    <text evidence="7">The sequence shown here is derived from an EMBL/GenBank/DDBJ whole genome shotgun (WGS) entry which is preliminary data.</text>
</comment>
<keyword evidence="7" id="KW-0560">Oxidoreductase</keyword>
<dbReference type="AlphaFoldDB" id="A0A2T6KMU4"/>
<evidence type="ECO:0000313" key="8">
    <source>
        <dbReference type="Proteomes" id="UP000244523"/>
    </source>
</evidence>
<dbReference type="Gene3D" id="1.10.490.10">
    <property type="entry name" value="Globins"/>
    <property type="match status" value="1"/>
</dbReference>
<dbReference type="GO" id="GO:0020037">
    <property type="term" value="F:heme binding"/>
    <property type="evidence" value="ECO:0007669"/>
    <property type="project" value="InterPro"/>
</dbReference>
<dbReference type="InterPro" id="IPR000971">
    <property type="entry name" value="Globin"/>
</dbReference>
<dbReference type="OrthoDB" id="3213438at2"/>
<dbReference type="GO" id="GO:0008941">
    <property type="term" value="F:nitric oxide dioxygenase NAD(P)H activity"/>
    <property type="evidence" value="ECO:0007669"/>
    <property type="project" value="TreeGrafter"/>
</dbReference>
<dbReference type="RefSeq" id="WP_108385612.1">
    <property type="nucleotide sequence ID" value="NZ_QBUD01000002.1"/>
</dbReference>
<keyword evidence="5" id="KW-0813">Transport</keyword>
<evidence type="ECO:0000256" key="5">
    <source>
        <dbReference type="RuleBase" id="RU000356"/>
    </source>
</evidence>
<keyword evidence="8" id="KW-1185">Reference proteome</keyword>
<feature type="domain" description="Globin" evidence="6">
    <location>
        <begin position="1"/>
        <end position="134"/>
    </location>
</feature>
<dbReference type="PANTHER" id="PTHR43396">
    <property type="entry name" value="FLAVOHEMOPROTEIN"/>
    <property type="match status" value="1"/>
</dbReference>
<sequence length="140" mass="15728">MTRNHIETVKDSFHRVFPVRNALSQTFYDELFRIAPSIRPFFPEDMIEQRIKLSETLTAVVQQLHQLHPMEDTIIGLARQHLGHGTKPEHFAPVGAALIHALDTHSHGGLSEVEQDAWLSAYGAITDLMVEAMFADVVSS</sequence>
<dbReference type="GO" id="GO:0046210">
    <property type="term" value="P:nitric oxide catabolic process"/>
    <property type="evidence" value="ECO:0007669"/>
    <property type="project" value="TreeGrafter"/>
</dbReference>
<protein>
    <submittedName>
        <fullName evidence="7">Nitric oxide dioxygenase</fullName>
    </submittedName>
</protein>
<reference evidence="7 8" key="1">
    <citation type="submission" date="2018-04" db="EMBL/GenBank/DDBJ databases">
        <title>Genomic Encyclopedia of Archaeal and Bacterial Type Strains, Phase II (KMG-II): from individual species to whole genera.</title>
        <authorList>
            <person name="Goeker M."/>
        </authorList>
    </citation>
    <scope>NUCLEOTIDE SEQUENCE [LARGE SCALE GENOMIC DNA]</scope>
    <source>
        <strain evidence="7 8">DSM 29955</strain>
    </source>
</reference>
<evidence type="ECO:0000313" key="7">
    <source>
        <dbReference type="EMBL" id="PUB17501.1"/>
    </source>
</evidence>
<keyword evidence="2 5" id="KW-0561">Oxygen transport</keyword>
<keyword evidence="4" id="KW-0408">Iron</keyword>
<dbReference type="GO" id="GO:0019825">
    <property type="term" value="F:oxygen binding"/>
    <property type="evidence" value="ECO:0007669"/>
    <property type="project" value="InterPro"/>
</dbReference>
<dbReference type="Proteomes" id="UP000244523">
    <property type="component" value="Unassembled WGS sequence"/>
</dbReference>
<keyword evidence="7" id="KW-0223">Dioxygenase</keyword>
<proteinExistence type="inferred from homology"/>
<evidence type="ECO:0000259" key="6">
    <source>
        <dbReference type="PROSITE" id="PS01033"/>
    </source>
</evidence>
<dbReference type="EMBL" id="QBUD01000002">
    <property type="protein sequence ID" value="PUB17501.1"/>
    <property type="molecule type" value="Genomic_DNA"/>
</dbReference>
<evidence type="ECO:0000256" key="2">
    <source>
        <dbReference type="ARBA" id="ARBA00022621"/>
    </source>
</evidence>
<evidence type="ECO:0000256" key="4">
    <source>
        <dbReference type="ARBA" id="ARBA00023004"/>
    </source>
</evidence>
<name>A0A2T6KMU4_9RHOB</name>
<evidence type="ECO:0000256" key="3">
    <source>
        <dbReference type="ARBA" id="ARBA00022723"/>
    </source>
</evidence>
<dbReference type="SUPFAM" id="SSF46458">
    <property type="entry name" value="Globin-like"/>
    <property type="match status" value="1"/>
</dbReference>
<keyword evidence="1 5" id="KW-0349">Heme</keyword>
<dbReference type="Pfam" id="PF00042">
    <property type="entry name" value="Globin"/>
    <property type="match status" value="1"/>
</dbReference>
<accession>A0A2T6KMU4</accession>
<dbReference type="GO" id="GO:0046872">
    <property type="term" value="F:metal ion binding"/>
    <property type="evidence" value="ECO:0007669"/>
    <property type="project" value="UniProtKB-KW"/>
</dbReference>
<organism evidence="7 8">
    <name type="scientific">Yoonia sediminilitoris</name>
    <dbReference type="NCBI Taxonomy" id="1286148"/>
    <lineage>
        <taxon>Bacteria</taxon>
        <taxon>Pseudomonadati</taxon>
        <taxon>Pseudomonadota</taxon>
        <taxon>Alphaproteobacteria</taxon>
        <taxon>Rhodobacterales</taxon>
        <taxon>Paracoccaceae</taxon>
        <taxon>Yoonia</taxon>
    </lineage>
</organism>
<evidence type="ECO:0000256" key="1">
    <source>
        <dbReference type="ARBA" id="ARBA00022617"/>
    </source>
</evidence>
<comment type="similarity">
    <text evidence="5">Belongs to the globin family.</text>
</comment>
<dbReference type="GO" id="GO:0071500">
    <property type="term" value="P:cellular response to nitrosative stress"/>
    <property type="evidence" value="ECO:0007669"/>
    <property type="project" value="TreeGrafter"/>
</dbReference>
<dbReference type="InterPro" id="IPR012292">
    <property type="entry name" value="Globin/Proto"/>
</dbReference>
<keyword evidence="3" id="KW-0479">Metal-binding</keyword>
<dbReference type="InterPro" id="IPR009050">
    <property type="entry name" value="Globin-like_sf"/>
</dbReference>
<dbReference type="PANTHER" id="PTHR43396:SF3">
    <property type="entry name" value="FLAVOHEMOPROTEIN"/>
    <property type="match status" value="1"/>
</dbReference>